<feature type="region of interest" description="Disordered" evidence="1">
    <location>
        <begin position="358"/>
        <end position="381"/>
    </location>
</feature>
<protein>
    <submittedName>
        <fullName evidence="4">Uncharacterized protein</fullName>
    </submittedName>
</protein>
<feature type="transmembrane region" description="Helical" evidence="2">
    <location>
        <begin position="296"/>
        <end position="317"/>
    </location>
</feature>
<name>A0A8H6YYL7_9AGAR</name>
<feature type="transmembrane region" description="Helical" evidence="2">
    <location>
        <begin position="108"/>
        <end position="136"/>
    </location>
</feature>
<feature type="signal peptide" evidence="3">
    <location>
        <begin position="1"/>
        <end position="17"/>
    </location>
</feature>
<sequence>MFFFLACLSSLVLPAACQFEFSTEDGFHPDSLTMGNFVVVCIFGVLYSVLFLWSFVPMISGRGHRLPYLVLLPTVLFAAWSNATYGATIVLENIPALEDPFLSELPVLLIPALAFVSDLFYYWYSVLQFVVVILLLRNREAALRATPAGRDANGPVGAASIVQDAVHVALAVLAFTFGTASAGLGMATSVKYADVDLTFENINDFEHRVHVQNQLYYAHRAFIILTVFDVIATTVMLWRGWRKAGLTDTITSGLLTALVPLYSLFCILLMAFVITFSPSGAAGSDTATTNTVEGAILADSILVTGSNIAILFVILALSVRRAWWDADAYGDSGMAASATQYWAPQSTYTYATAPPSQPGYYNTQQPGTPYTQPGTPYAQPAQQGYYIPQHEHTTAQA</sequence>
<feature type="transmembrane region" description="Helical" evidence="2">
    <location>
        <begin position="253"/>
        <end position="276"/>
    </location>
</feature>
<keyword evidence="5" id="KW-1185">Reference proteome</keyword>
<feature type="chain" id="PRO_5034704646" evidence="3">
    <location>
        <begin position="18"/>
        <end position="397"/>
    </location>
</feature>
<feature type="transmembrane region" description="Helical" evidence="2">
    <location>
        <begin position="68"/>
        <end position="88"/>
    </location>
</feature>
<feature type="transmembrane region" description="Helical" evidence="2">
    <location>
        <begin position="221"/>
        <end position="241"/>
    </location>
</feature>
<evidence type="ECO:0000313" key="5">
    <source>
        <dbReference type="Proteomes" id="UP000623467"/>
    </source>
</evidence>
<feature type="transmembrane region" description="Helical" evidence="2">
    <location>
        <begin position="168"/>
        <end position="187"/>
    </location>
</feature>
<organism evidence="4 5">
    <name type="scientific">Mycena sanguinolenta</name>
    <dbReference type="NCBI Taxonomy" id="230812"/>
    <lineage>
        <taxon>Eukaryota</taxon>
        <taxon>Fungi</taxon>
        <taxon>Dikarya</taxon>
        <taxon>Basidiomycota</taxon>
        <taxon>Agaricomycotina</taxon>
        <taxon>Agaricomycetes</taxon>
        <taxon>Agaricomycetidae</taxon>
        <taxon>Agaricales</taxon>
        <taxon>Marasmiineae</taxon>
        <taxon>Mycenaceae</taxon>
        <taxon>Mycena</taxon>
    </lineage>
</organism>
<keyword evidence="2" id="KW-0812">Transmembrane</keyword>
<dbReference type="OrthoDB" id="3030705at2759"/>
<keyword evidence="2" id="KW-1133">Transmembrane helix</keyword>
<accession>A0A8H6YYL7</accession>
<evidence type="ECO:0000256" key="2">
    <source>
        <dbReference type="SAM" id="Phobius"/>
    </source>
</evidence>
<dbReference type="EMBL" id="JACAZH010000006">
    <property type="protein sequence ID" value="KAF7366666.1"/>
    <property type="molecule type" value="Genomic_DNA"/>
</dbReference>
<keyword evidence="3" id="KW-0732">Signal</keyword>
<evidence type="ECO:0000256" key="1">
    <source>
        <dbReference type="SAM" id="MobiDB-lite"/>
    </source>
</evidence>
<reference evidence="4" key="1">
    <citation type="submission" date="2020-05" db="EMBL/GenBank/DDBJ databases">
        <title>Mycena genomes resolve the evolution of fungal bioluminescence.</title>
        <authorList>
            <person name="Tsai I.J."/>
        </authorList>
    </citation>
    <scope>NUCLEOTIDE SEQUENCE</scope>
    <source>
        <strain evidence="4">160909Yilan</strain>
    </source>
</reference>
<dbReference type="AlphaFoldDB" id="A0A8H6YYL7"/>
<feature type="compositionally biased region" description="Low complexity" evidence="1">
    <location>
        <begin position="360"/>
        <end position="380"/>
    </location>
</feature>
<feature type="transmembrane region" description="Helical" evidence="2">
    <location>
        <begin position="34"/>
        <end position="56"/>
    </location>
</feature>
<evidence type="ECO:0000256" key="3">
    <source>
        <dbReference type="SAM" id="SignalP"/>
    </source>
</evidence>
<gene>
    <name evidence="4" type="ORF">MSAN_00924500</name>
</gene>
<keyword evidence="2" id="KW-0472">Membrane</keyword>
<comment type="caution">
    <text evidence="4">The sequence shown here is derived from an EMBL/GenBank/DDBJ whole genome shotgun (WGS) entry which is preliminary data.</text>
</comment>
<dbReference type="Proteomes" id="UP000623467">
    <property type="component" value="Unassembled WGS sequence"/>
</dbReference>
<proteinExistence type="predicted"/>
<evidence type="ECO:0000313" key="4">
    <source>
        <dbReference type="EMBL" id="KAF7366666.1"/>
    </source>
</evidence>